<name>A0A4S2EZ04_9ACTN</name>
<dbReference type="GO" id="GO:0000150">
    <property type="term" value="F:DNA strand exchange activity"/>
    <property type="evidence" value="ECO:0007669"/>
    <property type="project" value="InterPro"/>
</dbReference>
<dbReference type="Gene3D" id="3.40.50.1390">
    <property type="entry name" value="Resolvase, N-terminal catalytic domain"/>
    <property type="match status" value="1"/>
</dbReference>
<evidence type="ECO:0000313" key="3">
    <source>
        <dbReference type="EMBL" id="TGY61776.1"/>
    </source>
</evidence>
<gene>
    <name evidence="3" type="ORF">E5334_07155</name>
</gene>
<organism evidence="3 4">
    <name type="scientific">Muricaecibacterium torontonense</name>
    <dbReference type="NCBI Taxonomy" id="3032871"/>
    <lineage>
        <taxon>Bacteria</taxon>
        <taxon>Bacillati</taxon>
        <taxon>Actinomycetota</taxon>
        <taxon>Coriobacteriia</taxon>
        <taxon>Coriobacteriales</taxon>
        <taxon>Atopobiaceae</taxon>
        <taxon>Muricaecibacterium</taxon>
    </lineage>
</organism>
<comment type="similarity">
    <text evidence="1">Belongs to the site-specific recombinase resolvase family.</text>
</comment>
<dbReference type="SMART" id="SM00857">
    <property type="entry name" value="Resolvase"/>
    <property type="match status" value="1"/>
</dbReference>
<dbReference type="SUPFAM" id="SSF53041">
    <property type="entry name" value="Resolvase-like"/>
    <property type="match status" value="1"/>
</dbReference>
<dbReference type="CDD" id="cd03768">
    <property type="entry name" value="SR_ResInv"/>
    <property type="match status" value="1"/>
</dbReference>
<dbReference type="InterPro" id="IPR006119">
    <property type="entry name" value="Resolv_N"/>
</dbReference>
<dbReference type="PANTHER" id="PTHR30461:SF26">
    <property type="entry name" value="RESOLVASE HOMOLOG YNEB"/>
    <property type="match status" value="1"/>
</dbReference>
<evidence type="ECO:0000256" key="1">
    <source>
        <dbReference type="ARBA" id="ARBA00009913"/>
    </source>
</evidence>
<feature type="domain" description="Resolvase/invertase-type recombinase catalytic" evidence="2">
    <location>
        <begin position="4"/>
        <end position="147"/>
    </location>
</feature>
<keyword evidence="4" id="KW-1185">Reference proteome</keyword>
<proteinExistence type="inferred from homology"/>
<comment type="caution">
    <text evidence="3">The sequence shown here is derived from an EMBL/GenBank/DDBJ whole genome shotgun (WGS) entry which is preliminary data.</text>
</comment>
<dbReference type="GO" id="GO:0003677">
    <property type="term" value="F:DNA binding"/>
    <property type="evidence" value="ECO:0007669"/>
    <property type="project" value="InterPro"/>
</dbReference>
<protein>
    <submittedName>
        <fullName evidence="3">Recombinase family protein</fullName>
    </submittedName>
</protein>
<evidence type="ECO:0000259" key="2">
    <source>
        <dbReference type="PROSITE" id="PS51736"/>
    </source>
</evidence>
<reference evidence="3 4" key="1">
    <citation type="submission" date="2019-04" db="EMBL/GenBank/DDBJ databases">
        <title>Microbes associate with the intestines of laboratory mice.</title>
        <authorList>
            <person name="Navarre W."/>
            <person name="Wong E."/>
            <person name="Huang K."/>
            <person name="Tropini C."/>
            <person name="Ng K."/>
            <person name="Yu B."/>
        </authorList>
    </citation>
    <scope>NUCLEOTIDE SEQUENCE [LARGE SCALE GENOMIC DNA]</scope>
    <source>
        <strain evidence="3 4">NM07_P-09</strain>
    </source>
</reference>
<dbReference type="InterPro" id="IPR036162">
    <property type="entry name" value="Resolvase-like_N_sf"/>
</dbReference>
<accession>A0A4S2EZ04</accession>
<dbReference type="AlphaFoldDB" id="A0A4S2EZ04"/>
<dbReference type="OrthoDB" id="128993at2"/>
<dbReference type="Proteomes" id="UP000310263">
    <property type="component" value="Unassembled WGS sequence"/>
</dbReference>
<dbReference type="PROSITE" id="PS51736">
    <property type="entry name" value="RECOMBINASES_3"/>
    <property type="match status" value="1"/>
</dbReference>
<sequence>MASRLFGYARVSAADQNLDRQLDTFSKLDLDEIVTDKASGKNFDRPGWRSLIRRLKPGDVLYVASIDRLGRNYDEILSVWQDLTHERGVDVVVLDMPLLDTRNTVGGLTGNFLSNIVLQLLAYVAQMERDKIRERQAQGIAAARARGKHLGRPRIEQPPTYTFVKNAFDQGEITRKEAAQQLGVSLSTFDSWRRQEA</sequence>
<evidence type="ECO:0000313" key="4">
    <source>
        <dbReference type="Proteomes" id="UP000310263"/>
    </source>
</evidence>
<dbReference type="InterPro" id="IPR050639">
    <property type="entry name" value="SSR_resolvase"/>
</dbReference>
<dbReference type="Pfam" id="PF00239">
    <property type="entry name" value="Resolvase"/>
    <property type="match status" value="1"/>
</dbReference>
<dbReference type="RefSeq" id="WP_136012908.1">
    <property type="nucleotide sequence ID" value="NZ_SRYE01000004.1"/>
</dbReference>
<dbReference type="EMBL" id="SRYE01000004">
    <property type="protein sequence ID" value="TGY61776.1"/>
    <property type="molecule type" value="Genomic_DNA"/>
</dbReference>
<dbReference type="PANTHER" id="PTHR30461">
    <property type="entry name" value="DNA-INVERTASE FROM LAMBDOID PROPHAGE"/>
    <property type="match status" value="1"/>
</dbReference>